<organism evidence="2 3">
    <name type="scientific">Blautia faecis</name>
    <dbReference type="NCBI Taxonomy" id="871665"/>
    <lineage>
        <taxon>Bacteria</taxon>
        <taxon>Bacillati</taxon>
        <taxon>Bacillota</taxon>
        <taxon>Clostridia</taxon>
        <taxon>Lachnospirales</taxon>
        <taxon>Lachnospiraceae</taxon>
        <taxon>Blautia</taxon>
    </lineage>
</organism>
<sequence>MNKGKSKKKMNSYLKMVLIMLAGGVVGGIFGFVTSYSGENSIAVIGHGMNAFLLAVRDHTVLLECICGAICIMICEIHFGKMKRMGSQIQDAEDEEYHELQYHIEVSSSWGMIASTVGTVLMMLIISPGYSMKYIESQSDGETGRFLAGLVVFMGMVVYFGMWQVRYVKMVQRIYPEKKGDPASMKFQEQWLASCDEAEKEEIYEASYKTYLLTGKVLPFCTLVAMLLHMVWNTGVLAIIIPAFLWILSAFNFCRCCVTKKSEKLAK</sequence>
<comment type="caution">
    <text evidence="2">The sequence shown here is derived from an EMBL/GenBank/DDBJ whole genome shotgun (WGS) entry which is preliminary data.</text>
</comment>
<feature type="transmembrane region" description="Helical" evidence="1">
    <location>
        <begin position="146"/>
        <end position="165"/>
    </location>
</feature>
<dbReference type="GeneID" id="69514331"/>
<proteinExistence type="predicted"/>
<feature type="transmembrane region" description="Helical" evidence="1">
    <location>
        <begin position="210"/>
        <end position="230"/>
    </location>
</feature>
<dbReference type="Proteomes" id="UP001644719">
    <property type="component" value="Unassembled WGS sequence"/>
</dbReference>
<dbReference type="RefSeq" id="WP_173718893.1">
    <property type="nucleotide sequence ID" value="NZ_JAAIPU010000009.1"/>
</dbReference>
<feature type="transmembrane region" description="Helical" evidence="1">
    <location>
        <begin position="12"/>
        <end position="33"/>
    </location>
</feature>
<dbReference type="Pfam" id="PF11368">
    <property type="entry name" value="DUF3169"/>
    <property type="match status" value="1"/>
</dbReference>
<feature type="transmembrane region" description="Helical" evidence="1">
    <location>
        <begin position="236"/>
        <end position="258"/>
    </location>
</feature>
<protein>
    <submittedName>
        <fullName evidence="2">DUF3169 family protein</fullName>
    </submittedName>
</protein>
<keyword evidence="1" id="KW-1133">Transmembrane helix</keyword>
<feature type="transmembrane region" description="Helical" evidence="1">
    <location>
        <begin position="61"/>
        <end position="79"/>
    </location>
</feature>
<gene>
    <name evidence="2" type="ORF">G5B17_07250</name>
</gene>
<evidence type="ECO:0000256" key="1">
    <source>
        <dbReference type="SAM" id="Phobius"/>
    </source>
</evidence>
<feature type="transmembrane region" description="Helical" evidence="1">
    <location>
        <begin position="109"/>
        <end position="126"/>
    </location>
</feature>
<keyword evidence="3" id="KW-1185">Reference proteome</keyword>
<keyword evidence="1" id="KW-0472">Membrane</keyword>
<evidence type="ECO:0000313" key="2">
    <source>
        <dbReference type="EMBL" id="NSG85229.1"/>
    </source>
</evidence>
<dbReference type="EMBL" id="JAAITS010000016">
    <property type="protein sequence ID" value="NSG85229.1"/>
    <property type="molecule type" value="Genomic_DNA"/>
</dbReference>
<reference evidence="2 3" key="1">
    <citation type="journal article" date="2020" name="Cell Host Microbe">
        <title>Functional and Genomic Variation between Human-Derived Isolates of Lachnospiraceae Reveals Inter- and Intra-Species Diversity.</title>
        <authorList>
            <person name="Sorbara M.T."/>
            <person name="Littmann E.R."/>
            <person name="Fontana E."/>
            <person name="Moody T.U."/>
            <person name="Kohout C.E."/>
            <person name="Gjonbalaj M."/>
            <person name="Eaton V."/>
            <person name="Seok R."/>
            <person name="Leiner I.M."/>
            <person name="Pamer E.G."/>
        </authorList>
    </citation>
    <scope>NUCLEOTIDE SEQUENCE [LARGE SCALE GENOMIC DNA]</scope>
    <source>
        <strain evidence="2 3">MSK.17.74</strain>
    </source>
</reference>
<keyword evidence="1" id="KW-0812">Transmembrane</keyword>
<dbReference type="InterPro" id="IPR021509">
    <property type="entry name" value="DUF3169"/>
</dbReference>
<name>A0ABX2H4Z5_9FIRM</name>
<accession>A0ABX2H4Z5</accession>
<evidence type="ECO:0000313" key="3">
    <source>
        <dbReference type="Proteomes" id="UP001644719"/>
    </source>
</evidence>